<feature type="compositionally biased region" description="Basic and acidic residues" evidence="1">
    <location>
        <begin position="202"/>
        <end position="215"/>
    </location>
</feature>
<evidence type="ECO:0000313" key="3">
    <source>
        <dbReference type="EMBL" id="SNS25152.1"/>
    </source>
</evidence>
<organism evidence="3 4">
    <name type="scientific">Actinomadura mexicana</name>
    <dbReference type="NCBI Taxonomy" id="134959"/>
    <lineage>
        <taxon>Bacteria</taxon>
        <taxon>Bacillati</taxon>
        <taxon>Actinomycetota</taxon>
        <taxon>Actinomycetes</taxon>
        <taxon>Streptosporangiales</taxon>
        <taxon>Thermomonosporaceae</taxon>
        <taxon>Actinomadura</taxon>
    </lineage>
</organism>
<accession>A0A239CZ75</accession>
<dbReference type="OrthoDB" id="3480603at2"/>
<feature type="compositionally biased region" description="Basic and acidic residues" evidence="1">
    <location>
        <begin position="116"/>
        <end position="136"/>
    </location>
</feature>
<dbReference type="EMBL" id="FZNP01000013">
    <property type="protein sequence ID" value="SNS25152.1"/>
    <property type="molecule type" value="Genomic_DNA"/>
</dbReference>
<keyword evidence="4" id="KW-1185">Reference proteome</keyword>
<feature type="compositionally biased region" description="Basic and acidic residues" evidence="1">
    <location>
        <begin position="258"/>
        <end position="267"/>
    </location>
</feature>
<evidence type="ECO:0000313" key="4">
    <source>
        <dbReference type="Proteomes" id="UP000198420"/>
    </source>
</evidence>
<gene>
    <name evidence="3" type="ORF">SAMN06265355_113187</name>
</gene>
<feature type="compositionally biased region" description="Basic and acidic residues" evidence="1">
    <location>
        <begin position="300"/>
        <end position="327"/>
    </location>
</feature>
<dbReference type="AlphaFoldDB" id="A0A239CZ75"/>
<evidence type="ECO:0000259" key="2">
    <source>
        <dbReference type="Pfam" id="PF22596"/>
    </source>
</evidence>
<evidence type="ECO:0000256" key="1">
    <source>
        <dbReference type="SAM" id="MobiDB-lite"/>
    </source>
</evidence>
<dbReference type="InterPro" id="IPR054695">
    <property type="entry name" value="Pierisin-like_dom"/>
</dbReference>
<feature type="compositionally biased region" description="Pro residues" evidence="1">
    <location>
        <begin position="239"/>
        <end position="254"/>
    </location>
</feature>
<feature type="compositionally biased region" description="Basic and acidic residues" evidence="1">
    <location>
        <begin position="275"/>
        <end position="291"/>
    </location>
</feature>
<protein>
    <recommendedName>
        <fullName evidence="2">Pierisin-like domain-containing protein</fullName>
    </recommendedName>
</protein>
<dbReference type="RefSeq" id="WP_089315165.1">
    <property type="nucleotide sequence ID" value="NZ_FZNP01000013.1"/>
</dbReference>
<feature type="compositionally biased region" description="Basic and acidic residues" evidence="1">
    <location>
        <begin position="1"/>
        <end position="17"/>
    </location>
</feature>
<dbReference type="Pfam" id="PF22596">
    <property type="entry name" value="Scabin-like"/>
    <property type="match status" value="1"/>
</dbReference>
<dbReference type="Proteomes" id="UP000198420">
    <property type="component" value="Unassembled WGS sequence"/>
</dbReference>
<reference evidence="4" key="1">
    <citation type="submission" date="2017-06" db="EMBL/GenBank/DDBJ databases">
        <authorList>
            <person name="Varghese N."/>
            <person name="Submissions S."/>
        </authorList>
    </citation>
    <scope>NUCLEOTIDE SEQUENCE [LARGE SCALE GENOMIC DNA]</scope>
    <source>
        <strain evidence="4">DSM 44485</strain>
    </source>
</reference>
<feature type="domain" description="Pierisin-like" evidence="2">
    <location>
        <begin position="337"/>
        <end position="467"/>
    </location>
</feature>
<sequence>MGVEHPTRTDTKVETGDQPKASDQAPSLPQDQPGAPGQKSRLESRAAAQQPYEPGTDQKRETPPPARSIRAENSNDPNDDPNRIGTPRADSLAIARGEKLETDENEADAAETEPSDTSKARPDEAEPPADDNREPDNADPAAPGEQDTEASEQVTPSHPKPQENRPPAPETYRTDESADVTPEPGDGTGPTPPQDAQPLDHGILDDRAEDVERPAETNPSEVADGKPPAEIGEQLEEAPPVPEPEPDAEAPPAPTDGEQDHGKKAEGEAVAPVPEKAKEPLAHSFTDKDLDPIAAGAPDSRSKDDGKGRDGDQERIRSQDDPLEKYRRAVRNPQRVFRGDTRSPDDIFINGDGFRARGTSNDLKRYAELNEPSRFIGTSMTEDAAKPFTVAVQGSKRKLHGWVYEVESPAPAINVNKALGLKYRLVLWGQSEKEMAYLDHIPREHIRRAREVKGLSYTGKVVENPHFQGR</sequence>
<dbReference type="Gene3D" id="3.90.210.10">
    <property type="entry name" value="Heat-Labile Enterotoxin, subunit A"/>
    <property type="match status" value="1"/>
</dbReference>
<dbReference type="SUPFAM" id="SSF56399">
    <property type="entry name" value="ADP-ribosylation"/>
    <property type="match status" value="1"/>
</dbReference>
<name>A0A239CZ75_9ACTN</name>
<proteinExistence type="predicted"/>
<feature type="region of interest" description="Disordered" evidence="1">
    <location>
        <begin position="1"/>
        <end position="328"/>
    </location>
</feature>
<feature type="compositionally biased region" description="Acidic residues" evidence="1">
    <location>
        <begin position="103"/>
        <end position="114"/>
    </location>
</feature>